<evidence type="ECO:0000313" key="2">
    <source>
        <dbReference type="EMBL" id="GBM95126.1"/>
    </source>
</evidence>
<feature type="transmembrane region" description="Helical" evidence="1">
    <location>
        <begin position="67"/>
        <end position="94"/>
    </location>
</feature>
<keyword evidence="3" id="KW-1185">Reference proteome</keyword>
<keyword evidence="1" id="KW-0812">Transmembrane</keyword>
<organism evidence="2 3">
    <name type="scientific">Araneus ventricosus</name>
    <name type="common">Orbweaver spider</name>
    <name type="synonym">Epeira ventricosa</name>
    <dbReference type="NCBI Taxonomy" id="182803"/>
    <lineage>
        <taxon>Eukaryota</taxon>
        <taxon>Metazoa</taxon>
        <taxon>Ecdysozoa</taxon>
        <taxon>Arthropoda</taxon>
        <taxon>Chelicerata</taxon>
        <taxon>Arachnida</taxon>
        <taxon>Araneae</taxon>
        <taxon>Araneomorphae</taxon>
        <taxon>Entelegynae</taxon>
        <taxon>Araneoidea</taxon>
        <taxon>Araneidae</taxon>
        <taxon>Araneus</taxon>
    </lineage>
</organism>
<proteinExistence type="predicted"/>
<protein>
    <submittedName>
        <fullName evidence="2">Uncharacterized protein</fullName>
    </submittedName>
</protein>
<feature type="transmembrane region" description="Helical" evidence="1">
    <location>
        <begin position="143"/>
        <end position="160"/>
    </location>
</feature>
<feature type="transmembrane region" description="Helical" evidence="1">
    <location>
        <begin position="36"/>
        <end position="55"/>
    </location>
</feature>
<gene>
    <name evidence="2" type="ORF">AVEN_258189_1</name>
</gene>
<evidence type="ECO:0000313" key="3">
    <source>
        <dbReference type="Proteomes" id="UP000499080"/>
    </source>
</evidence>
<dbReference type="Proteomes" id="UP000499080">
    <property type="component" value="Unassembled WGS sequence"/>
</dbReference>
<sequence>MRIKDFGEKVATEDSEMLLSSYLSIKSTVTSIDNEMSFLVFLSVVINSLPMYSFFRGMIDPYMTTGVFLRILFWCYAASSFGLLAAMVTSAAFISEASQEIATKVETLIGSAMSSKFMHLRFQMCVEKEICMTVWKIIPIRRSLIFVIIGTTVSYTVVLVNM</sequence>
<keyword evidence="1" id="KW-1133">Transmembrane helix</keyword>
<dbReference type="OrthoDB" id="5800391at2759"/>
<evidence type="ECO:0000256" key="1">
    <source>
        <dbReference type="SAM" id="Phobius"/>
    </source>
</evidence>
<accession>A0A4Y2K0W4</accession>
<dbReference type="AlphaFoldDB" id="A0A4Y2K0W4"/>
<reference evidence="2 3" key="1">
    <citation type="journal article" date="2019" name="Sci. Rep.">
        <title>Orb-weaving spider Araneus ventricosus genome elucidates the spidroin gene catalogue.</title>
        <authorList>
            <person name="Kono N."/>
            <person name="Nakamura H."/>
            <person name="Ohtoshi R."/>
            <person name="Moran D.A.P."/>
            <person name="Shinohara A."/>
            <person name="Yoshida Y."/>
            <person name="Fujiwara M."/>
            <person name="Mori M."/>
            <person name="Tomita M."/>
            <person name="Arakawa K."/>
        </authorList>
    </citation>
    <scope>NUCLEOTIDE SEQUENCE [LARGE SCALE GENOMIC DNA]</scope>
</reference>
<comment type="caution">
    <text evidence="2">The sequence shown here is derived from an EMBL/GenBank/DDBJ whole genome shotgun (WGS) entry which is preliminary data.</text>
</comment>
<name>A0A4Y2K0W4_ARAVE</name>
<dbReference type="EMBL" id="BGPR01004032">
    <property type="protein sequence ID" value="GBM95126.1"/>
    <property type="molecule type" value="Genomic_DNA"/>
</dbReference>
<keyword evidence="1" id="KW-0472">Membrane</keyword>